<dbReference type="Pfam" id="PF04828">
    <property type="entry name" value="GFA"/>
    <property type="match status" value="1"/>
</dbReference>
<comment type="caution">
    <text evidence="7">The sequence shown here is derived from an EMBL/GenBank/DDBJ whole genome shotgun (WGS) entry which is preliminary data.</text>
</comment>
<evidence type="ECO:0000313" key="8">
    <source>
        <dbReference type="Proteomes" id="UP000472710"/>
    </source>
</evidence>
<accession>A0ABQ1CR97</accession>
<dbReference type="Gene3D" id="3.90.1590.10">
    <property type="entry name" value="glutathione-dependent formaldehyde- activating enzyme (gfa)"/>
    <property type="match status" value="1"/>
</dbReference>
<comment type="similarity">
    <text evidence="1">Belongs to the Gfa family.</text>
</comment>
<proteinExistence type="inferred from homology"/>
<keyword evidence="4" id="KW-0456">Lyase</keyword>
<protein>
    <submittedName>
        <fullName evidence="7">Aldehyde-activating protein</fullName>
    </submittedName>
</protein>
<reference evidence="7 8" key="1">
    <citation type="submission" date="2020-02" db="EMBL/GenBank/DDBJ databases">
        <title>Whole genome shotgun sequence of Streptomyces diastaticus subsp. diastaticus NBRC 13412.</title>
        <authorList>
            <person name="Ichikawa N."/>
            <person name="Komaki H."/>
            <person name="Tamura T."/>
        </authorList>
    </citation>
    <scope>NUCLEOTIDE SEQUENCE [LARGE SCALE GENOMIC DNA]</scope>
    <source>
        <strain evidence="7 8">NBRC 13412</strain>
    </source>
</reference>
<dbReference type="EMBL" id="BLLN01000003">
    <property type="protein sequence ID" value="GFH72833.1"/>
    <property type="molecule type" value="Genomic_DNA"/>
</dbReference>
<evidence type="ECO:0000256" key="2">
    <source>
        <dbReference type="ARBA" id="ARBA00022723"/>
    </source>
</evidence>
<keyword evidence="2" id="KW-0479">Metal-binding</keyword>
<dbReference type="PANTHER" id="PTHR33337">
    <property type="entry name" value="GFA DOMAIN-CONTAINING PROTEIN"/>
    <property type="match status" value="1"/>
</dbReference>
<name>A0ABQ1CR97_STRDI</name>
<keyword evidence="3" id="KW-0862">Zinc</keyword>
<dbReference type="PROSITE" id="PS51891">
    <property type="entry name" value="CENP_V_GFA"/>
    <property type="match status" value="1"/>
</dbReference>
<evidence type="ECO:0000259" key="6">
    <source>
        <dbReference type="PROSITE" id="PS51891"/>
    </source>
</evidence>
<dbReference type="Proteomes" id="UP000472710">
    <property type="component" value="Unassembled WGS sequence"/>
</dbReference>
<feature type="region of interest" description="Disordered" evidence="5">
    <location>
        <begin position="1"/>
        <end position="38"/>
    </location>
</feature>
<gene>
    <name evidence="7" type="ORF">Sdia_36010</name>
</gene>
<evidence type="ECO:0000256" key="1">
    <source>
        <dbReference type="ARBA" id="ARBA00005495"/>
    </source>
</evidence>
<evidence type="ECO:0000256" key="4">
    <source>
        <dbReference type="ARBA" id="ARBA00023239"/>
    </source>
</evidence>
<dbReference type="SUPFAM" id="SSF51316">
    <property type="entry name" value="Mss4-like"/>
    <property type="match status" value="1"/>
</dbReference>
<sequence length="177" mass="18577">MTSSSPAVGKPPAPTSPLPPELANSLSPNTASTTGPQEPVRAGHCACGHVSYQVSGIPDDPHLCSCERETRVSGGPAVLWVGFPKDSLIWTGSGGEPNWWYPYPALRCGFCPACGSQLVSIANDSDMAMVTGFSLADQSGIEPLGHSFREHAVPWLHITLAPAPRTPHPAPRTGSWA</sequence>
<feature type="compositionally biased region" description="Polar residues" evidence="5">
    <location>
        <begin position="24"/>
        <end position="36"/>
    </location>
</feature>
<dbReference type="InterPro" id="IPR011057">
    <property type="entry name" value="Mss4-like_sf"/>
</dbReference>
<evidence type="ECO:0000256" key="3">
    <source>
        <dbReference type="ARBA" id="ARBA00022833"/>
    </source>
</evidence>
<evidence type="ECO:0000313" key="7">
    <source>
        <dbReference type="EMBL" id="GFH72833.1"/>
    </source>
</evidence>
<organism evidence="7 8">
    <name type="scientific">Streptomyces diastaticus subsp. diastaticus</name>
    <dbReference type="NCBI Taxonomy" id="68040"/>
    <lineage>
        <taxon>Bacteria</taxon>
        <taxon>Bacillati</taxon>
        <taxon>Actinomycetota</taxon>
        <taxon>Actinomycetes</taxon>
        <taxon>Kitasatosporales</taxon>
        <taxon>Streptomycetaceae</taxon>
        <taxon>Streptomyces</taxon>
        <taxon>Streptomyces diastaticus group</taxon>
    </lineage>
</organism>
<dbReference type="InterPro" id="IPR006913">
    <property type="entry name" value="CENP-V/GFA"/>
</dbReference>
<dbReference type="PANTHER" id="PTHR33337:SF40">
    <property type="entry name" value="CENP-V_GFA DOMAIN-CONTAINING PROTEIN-RELATED"/>
    <property type="match status" value="1"/>
</dbReference>
<keyword evidence="8" id="KW-1185">Reference proteome</keyword>
<feature type="domain" description="CENP-V/GFA" evidence="6">
    <location>
        <begin position="41"/>
        <end position="150"/>
    </location>
</feature>
<feature type="compositionally biased region" description="Pro residues" evidence="5">
    <location>
        <begin position="9"/>
        <end position="20"/>
    </location>
</feature>
<evidence type="ECO:0000256" key="5">
    <source>
        <dbReference type="SAM" id="MobiDB-lite"/>
    </source>
</evidence>